<dbReference type="AlphaFoldDB" id="A0A7I8WAP8"/>
<dbReference type="EMBL" id="CAJFCJ010000025">
    <property type="protein sequence ID" value="CAD5125214.1"/>
    <property type="molecule type" value="Genomic_DNA"/>
</dbReference>
<dbReference type="Proteomes" id="UP000549394">
    <property type="component" value="Unassembled WGS sequence"/>
</dbReference>
<protein>
    <submittedName>
        <fullName evidence="1">Uncharacterized protein</fullName>
    </submittedName>
</protein>
<comment type="caution">
    <text evidence="1">The sequence shown here is derived from an EMBL/GenBank/DDBJ whole genome shotgun (WGS) entry which is preliminary data.</text>
</comment>
<evidence type="ECO:0000313" key="2">
    <source>
        <dbReference type="Proteomes" id="UP000549394"/>
    </source>
</evidence>
<reference evidence="1 2" key="1">
    <citation type="submission" date="2020-08" db="EMBL/GenBank/DDBJ databases">
        <authorList>
            <person name="Hejnol A."/>
        </authorList>
    </citation>
    <scope>NUCLEOTIDE SEQUENCE [LARGE SCALE GENOMIC DNA]</scope>
</reference>
<sequence length="172" mass="19778">MSASRVKFTLPENEKSKDDIDKIFNGLPPKVDSAKAVEKSCHSNDTIQAQPYTLHINPGLNNHLSEESWKTLTQAKCVYEDLLSHRCYRLDQRLLERKAYLDEKINDLYRKETKESEQEAMEYAVKCQYQLQMLQEAIVKDLTGMMKDYQGKLDLLTVSLLKATKGASETDL</sequence>
<gene>
    <name evidence="1" type="ORF">DGYR_LOCUS12629</name>
</gene>
<keyword evidence="2" id="KW-1185">Reference proteome</keyword>
<evidence type="ECO:0000313" key="1">
    <source>
        <dbReference type="EMBL" id="CAD5125214.1"/>
    </source>
</evidence>
<accession>A0A7I8WAP8</accession>
<name>A0A7I8WAP8_9ANNE</name>
<proteinExistence type="predicted"/>
<organism evidence="1 2">
    <name type="scientific">Dimorphilus gyrociliatus</name>
    <dbReference type="NCBI Taxonomy" id="2664684"/>
    <lineage>
        <taxon>Eukaryota</taxon>
        <taxon>Metazoa</taxon>
        <taxon>Spiralia</taxon>
        <taxon>Lophotrochozoa</taxon>
        <taxon>Annelida</taxon>
        <taxon>Polychaeta</taxon>
        <taxon>Polychaeta incertae sedis</taxon>
        <taxon>Dinophilidae</taxon>
        <taxon>Dimorphilus</taxon>
    </lineage>
</organism>